<reference evidence="2" key="1">
    <citation type="submission" date="2023-04" db="EMBL/GenBank/DDBJ databases">
        <title>Epidemiological investigation of Clostridium perfringens isolated from cattle.</title>
        <authorList>
            <person name="Tian R."/>
        </authorList>
    </citation>
    <scope>NUCLEOTIDE SEQUENCE</scope>
    <source>
        <strain evidence="2">ZWCP172</strain>
    </source>
</reference>
<evidence type="ECO:0000313" key="3">
    <source>
        <dbReference type="Proteomes" id="UP001222958"/>
    </source>
</evidence>
<dbReference type="AlphaFoldDB" id="A0AAP4AD02"/>
<dbReference type="GO" id="GO:0042742">
    <property type="term" value="P:defense response to bacterium"/>
    <property type="evidence" value="ECO:0007669"/>
    <property type="project" value="InterPro"/>
</dbReference>
<comment type="caution">
    <text evidence="2">The sequence shown here is derived from an EMBL/GenBank/DDBJ whole genome shotgun (WGS) entry which is preliminary data.</text>
</comment>
<keyword evidence="1" id="KW-0472">Membrane</keyword>
<feature type="transmembrane region" description="Helical" evidence="1">
    <location>
        <begin position="20"/>
        <end position="53"/>
    </location>
</feature>
<evidence type="ECO:0000256" key="1">
    <source>
        <dbReference type="SAM" id="Phobius"/>
    </source>
</evidence>
<dbReference type="Proteomes" id="UP001222958">
    <property type="component" value="Unassembled WGS sequence"/>
</dbReference>
<name>A0AAP4AD02_CLOPF</name>
<evidence type="ECO:0000313" key="2">
    <source>
        <dbReference type="EMBL" id="MDH2337544.1"/>
    </source>
</evidence>
<organism evidence="2 3">
    <name type="scientific">Clostridium perfringens</name>
    <dbReference type="NCBI Taxonomy" id="1502"/>
    <lineage>
        <taxon>Bacteria</taxon>
        <taxon>Bacillati</taxon>
        <taxon>Bacillota</taxon>
        <taxon>Clostridia</taxon>
        <taxon>Eubacteriales</taxon>
        <taxon>Clostridiaceae</taxon>
        <taxon>Clostridium</taxon>
    </lineage>
</organism>
<proteinExistence type="predicted"/>
<dbReference type="RefSeq" id="WP_004461378.1">
    <property type="nucleotide sequence ID" value="NZ_CATNXU010000019.1"/>
</dbReference>
<sequence>MNELQNFNSLNLEELEKIDGGLVVLGVTVSGMLCAKLAGAGITAGIAVAGIYYSQKK</sequence>
<protein>
    <submittedName>
        <fullName evidence="2">Class IIb bacteriocin, lactobin A/cerein 7B family</fullName>
    </submittedName>
</protein>
<dbReference type="NCBIfam" id="TIGR03949">
    <property type="entry name" value="bact_IIb_cerein"/>
    <property type="match status" value="1"/>
</dbReference>
<gene>
    <name evidence="2" type="ORF">QDQ28_15340</name>
</gene>
<keyword evidence="1" id="KW-1133">Transmembrane helix</keyword>
<dbReference type="InterPro" id="IPR023991">
    <property type="entry name" value="Bacteriocin_IIb_lactobn/cerein"/>
</dbReference>
<accession>A0AAP4AD02</accession>
<keyword evidence="1" id="KW-0812">Transmembrane</keyword>
<dbReference type="EMBL" id="JARVUX010000019">
    <property type="protein sequence ID" value="MDH2337544.1"/>
    <property type="molecule type" value="Genomic_DNA"/>
</dbReference>